<dbReference type="EMBL" id="CADEAL010001374">
    <property type="protein sequence ID" value="CAB1431803.1"/>
    <property type="molecule type" value="Genomic_DNA"/>
</dbReference>
<dbReference type="Proteomes" id="UP001153269">
    <property type="component" value="Unassembled WGS sequence"/>
</dbReference>
<comment type="caution">
    <text evidence="1">The sequence shown here is derived from an EMBL/GenBank/DDBJ whole genome shotgun (WGS) entry which is preliminary data.</text>
</comment>
<protein>
    <submittedName>
        <fullName evidence="1">Uncharacterized protein</fullName>
    </submittedName>
</protein>
<evidence type="ECO:0000313" key="2">
    <source>
        <dbReference type="Proteomes" id="UP001153269"/>
    </source>
</evidence>
<keyword evidence="2" id="KW-1185">Reference proteome</keyword>
<proteinExistence type="predicted"/>
<name>A0A9N7UKK8_PLEPL</name>
<accession>A0A9N7UKK8</accession>
<dbReference type="AlphaFoldDB" id="A0A9N7UKK8"/>
<reference evidence="1" key="1">
    <citation type="submission" date="2020-03" db="EMBL/GenBank/DDBJ databases">
        <authorList>
            <person name="Weist P."/>
        </authorList>
    </citation>
    <scope>NUCLEOTIDE SEQUENCE</scope>
</reference>
<gene>
    <name evidence="1" type="ORF">PLEPLA_LOCUS19860</name>
</gene>
<sequence>MFLILCYWKKPRRALNGKDGRDSWRDDMEEHRMDGEEEEFVWPTTTEPSPVIRHSLSSPLQSPSCGHAANISTGSLRKVTFNDPDVTLELEPALTGRAGSRGEAGSRALCRCPLGQHSSTHKFTISTKQQANGSLVNEFSLPLRAPGGFHAGTFPL</sequence>
<evidence type="ECO:0000313" key="1">
    <source>
        <dbReference type="EMBL" id="CAB1431803.1"/>
    </source>
</evidence>
<organism evidence="1 2">
    <name type="scientific">Pleuronectes platessa</name>
    <name type="common">European plaice</name>
    <dbReference type="NCBI Taxonomy" id="8262"/>
    <lineage>
        <taxon>Eukaryota</taxon>
        <taxon>Metazoa</taxon>
        <taxon>Chordata</taxon>
        <taxon>Craniata</taxon>
        <taxon>Vertebrata</taxon>
        <taxon>Euteleostomi</taxon>
        <taxon>Actinopterygii</taxon>
        <taxon>Neopterygii</taxon>
        <taxon>Teleostei</taxon>
        <taxon>Neoteleostei</taxon>
        <taxon>Acanthomorphata</taxon>
        <taxon>Carangaria</taxon>
        <taxon>Pleuronectiformes</taxon>
        <taxon>Pleuronectoidei</taxon>
        <taxon>Pleuronectidae</taxon>
        <taxon>Pleuronectes</taxon>
    </lineage>
</organism>